<dbReference type="Pfam" id="PF00156">
    <property type="entry name" value="Pribosyltran"/>
    <property type="match status" value="1"/>
</dbReference>
<dbReference type="SUPFAM" id="SSF53271">
    <property type="entry name" value="PRTase-like"/>
    <property type="match status" value="1"/>
</dbReference>
<gene>
    <name evidence="2" type="ORF">AVCANL283_08370</name>
</gene>
<dbReference type="InterPro" id="IPR029057">
    <property type="entry name" value="PRTase-like"/>
</dbReference>
<keyword evidence="3" id="KW-1185">Reference proteome</keyword>
<organism evidence="2 3">
    <name type="scientific">Campylobacter canadensis</name>
    <dbReference type="NCBI Taxonomy" id="449520"/>
    <lineage>
        <taxon>Bacteria</taxon>
        <taxon>Pseudomonadati</taxon>
        <taxon>Campylobacterota</taxon>
        <taxon>Epsilonproteobacteria</taxon>
        <taxon>Campylobacterales</taxon>
        <taxon>Campylobacteraceae</taxon>
        <taxon>Campylobacter</taxon>
    </lineage>
</organism>
<dbReference type="Gene3D" id="3.30.1310.20">
    <property type="entry name" value="PRTase-like"/>
    <property type="match status" value="1"/>
</dbReference>
<evidence type="ECO:0000313" key="3">
    <source>
        <dbReference type="Proteomes" id="UP000786183"/>
    </source>
</evidence>
<protein>
    <recommendedName>
        <fullName evidence="1">Phosphoribosyltransferase domain-containing protein</fullName>
    </recommendedName>
</protein>
<dbReference type="Proteomes" id="UP000786183">
    <property type="component" value="Unassembled WGS sequence"/>
</dbReference>
<name>A0ABS7WW15_9BACT</name>
<evidence type="ECO:0000313" key="2">
    <source>
        <dbReference type="EMBL" id="MBZ7988104.1"/>
    </source>
</evidence>
<feature type="domain" description="Phosphoribosyltransferase" evidence="1">
    <location>
        <begin position="8"/>
        <end position="164"/>
    </location>
</feature>
<dbReference type="RefSeq" id="WP_172233778.1">
    <property type="nucleotide sequence ID" value="NZ_CP035946.1"/>
</dbReference>
<comment type="caution">
    <text evidence="2">The sequence shown here is derived from an EMBL/GenBank/DDBJ whole genome shotgun (WGS) entry which is preliminary data.</text>
</comment>
<evidence type="ECO:0000259" key="1">
    <source>
        <dbReference type="Pfam" id="PF00156"/>
    </source>
</evidence>
<dbReference type="InterPro" id="IPR000836">
    <property type="entry name" value="PRTase_dom"/>
</dbReference>
<sequence length="231" mass="27137">MSMTTIFENPIQAANELAQNINQDEIKEHIIICNSVKNIPFVDAFANATGNYYEMLFTKGIYTPNKECQLAKVSESDEVVYVKELIDYFNISKEYLNNEIKLAYNENIRNKILYFRKQKAISNLKNKDILILDQGSNTGLTLNICHKSLINLGVRSIKYATSIISSQSYDYFNEIFDNIYYLHKLDHFINKDFYYKEALNIPNEFALEILEESNYYLPFITKELDEKKHYY</sequence>
<dbReference type="EMBL" id="JACGBB010000032">
    <property type="protein sequence ID" value="MBZ7988104.1"/>
    <property type="molecule type" value="Genomic_DNA"/>
</dbReference>
<reference evidence="2 3" key="1">
    <citation type="submission" date="2020-07" db="EMBL/GenBank/DDBJ databases">
        <title>Transfer of Campylobacter canadensis to the novel genus Avispirillum gen. nov., that also includes two novel species recovered from migratory waterfowl: Avispirillum anseris sp. nov. and Avispirillum brantae sp. nov.</title>
        <authorList>
            <person name="Miller W.G."/>
            <person name="Chapman M.H."/>
            <person name="Yee E."/>
            <person name="Inglis G.D."/>
        </authorList>
    </citation>
    <scope>NUCLEOTIDE SEQUENCE [LARGE SCALE GENOMIC DNA]</scope>
    <source>
        <strain evidence="2 3">L283</strain>
    </source>
</reference>
<proteinExistence type="predicted"/>
<accession>A0ABS7WW15</accession>
<dbReference type="Gene3D" id="3.40.50.2020">
    <property type="match status" value="1"/>
</dbReference>